<gene>
    <name evidence="2" type="ORF">MNBD_NITROSPINAE02-2176</name>
</gene>
<feature type="region of interest" description="Disordered" evidence="1">
    <location>
        <begin position="15"/>
        <end position="51"/>
    </location>
</feature>
<name>A0A3B1C7E0_9ZZZZ</name>
<protein>
    <submittedName>
        <fullName evidence="2">Uncharacterized protein</fullName>
    </submittedName>
</protein>
<proteinExistence type="predicted"/>
<feature type="compositionally biased region" description="Low complexity" evidence="1">
    <location>
        <begin position="17"/>
        <end position="33"/>
    </location>
</feature>
<sequence>MEYKFTAYNEFIRYSDNSPTATNNNRNSSNSSPKVEPKSSQTVAKPALDRVTLSNQSDRDALISQITSQFKIGGINPLMGSLIPTGGLGMGSGLYAGVGQLASYQVKSLINNYV</sequence>
<reference evidence="2" key="1">
    <citation type="submission" date="2018-06" db="EMBL/GenBank/DDBJ databases">
        <authorList>
            <person name="Zhirakovskaya E."/>
        </authorList>
    </citation>
    <scope>NUCLEOTIDE SEQUENCE</scope>
</reference>
<accession>A0A3B1C7E0</accession>
<dbReference type="AlphaFoldDB" id="A0A3B1C7E0"/>
<dbReference type="EMBL" id="UOGE01000048">
    <property type="protein sequence ID" value="VAX19808.1"/>
    <property type="molecule type" value="Genomic_DNA"/>
</dbReference>
<evidence type="ECO:0000256" key="1">
    <source>
        <dbReference type="SAM" id="MobiDB-lite"/>
    </source>
</evidence>
<evidence type="ECO:0000313" key="2">
    <source>
        <dbReference type="EMBL" id="VAX19808.1"/>
    </source>
</evidence>
<organism evidence="2">
    <name type="scientific">hydrothermal vent metagenome</name>
    <dbReference type="NCBI Taxonomy" id="652676"/>
    <lineage>
        <taxon>unclassified sequences</taxon>
        <taxon>metagenomes</taxon>
        <taxon>ecological metagenomes</taxon>
    </lineage>
</organism>